<feature type="compositionally biased region" description="Basic residues" evidence="1">
    <location>
        <begin position="1"/>
        <end position="24"/>
    </location>
</feature>
<proteinExistence type="predicted"/>
<feature type="compositionally biased region" description="Basic and acidic residues" evidence="1">
    <location>
        <begin position="113"/>
        <end position="122"/>
    </location>
</feature>
<dbReference type="Proteomes" id="UP000266841">
    <property type="component" value="Unassembled WGS sequence"/>
</dbReference>
<sequence>MERPRRSRKHPERRRRPPRAGHRRAPYEPPITVRVDDFEAPRGRGRAGLPVGLQPVRARAHGPRDGLPLVRRLPRVGRGDLPVDAQGGEEEDCRDDEGSVARDRQGLEEGAEHEDIQKVGRDDRVLPQGWFHRLTNQQIYHG</sequence>
<evidence type="ECO:0000313" key="3">
    <source>
        <dbReference type="Proteomes" id="UP000266841"/>
    </source>
</evidence>
<feature type="compositionally biased region" description="Basic and acidic residues" evidence="1">
    <location>
        <begin position="96"/>
        <end position="107"/>
    </location>
</feature>
<dbReference type="EMBL" id="AGNL01018953">
    <property type="protein sequence ID" value="EJK62346.1"/>
    <property type="molecule type" value="Genomic_DNA"/>
</dbReference>
<gene>
    <name evidence="2" type="ORF">THAOC_17048</name>
</gene>
<evidence type="ECO:0000313" key="2">
    <source>
        <dbReference type="EMBL" id="EJK62346.1"/>
    </source>
</evidence>
<feature type="region of interest" description="Disordered" evidence="1">
    <location>
        <begin position="1"/>
        <end position="122"/>
    </location>
</feature>
<keyword evidence="3" id="KW-1185">Reference proteome</keyword>
<accession>K0SN25</accession>
<organism evidence="2 3">
    <name type="scientific">Thalassiosira oceanica</name>
    <name type="common">Marine diatom</name>
    <dbReference type="NCBI Taxonomy" id="159749"/>
    <lineage>
        <taxon>Eukaryota</taxon>
        <taxon>Sar</taxon>
        <taxon>Stramenopiles</taxon>
        <taxon>Ochrophyta</taxon>
        <taxon>Bacillariophyta</taxon>
        <taxon>Coscinodiscophyceae</taxon>
        <taxon>Thalassiosirophycidae</taxon>
        <taxon>Thalassiosirales</taxon>
        <taxon>Thalassiosiraceae</taxon>
        <taxon>Thalassiosira</taxon>
    </lineage>
</organism>
<reference evidence="2 3" key="1">
    <citation type="journal article" date="2012" name="Genome Biol.">
        <title>Genome and low-iron response of an oceanic diatom adapted to chronic iron limitation.</title>
        <authorList>
            <person name="Lommer M."/>
            <person name="Specht M."/>
            <person name="Roy A.S."/>
            <person name="Kraemer L."/>
            <person name="Andreson R."/>
            <person name="Gutowska M.A."/>
            <person name="Wolf J."/>
            <person name="Bergner S.V."/>
            <person name="Schilhabel M.B."/>
            <person name="Klostermeier U.C."/>
            <person name="Beiko R.G."/>
            <person name="Rosenstiel P."/>
            <person name="Hippler M."/>
            <person name="Laroche J."/>
        </authorList>
    </citation>
    <scope>NUCLEOTIDE SEQUENCE [LARGE SCALE GENOMIC DNA]</scope>
    <source>
        <strain evidence="2 3">CCMP1005</strain>
    </source>
</reference>
<protein>
    <submittedName>
        <fullName evidence="2">Uncharacterized protein</fullName>
    </submittedName>
</protein>
<evidence type="ECO:0000256" key="1">
    <source>
        <dbReference type="SAM" id="MobiDB-lite"/>
    </source>
</evidence>
<comment type="caution">
    <text evidence="2">The sequence shown here is derived from an EMBL/GenBank/DDBJ whole genome shotgun (WGS) entry which is preliminary data.</text>
</comment>
<name>K0SN25_THAOC</name>
<dbReference type="AlphaFoldDB" id="K0SN25"/>